<keyword evidence="1" id="KW-0732">Signal</keyword>
<evidence type="ECO:0000256" key="1">
    <source>
        <dbReference type="SAM" id="SignalP"/>
    </source>
</evidence>
<dbReference type="Proteomes" id="UP000324022">
    <property type="component" value="Unassembled WGS sequence"/>
</dbReference>
<dbReference type="OrthoDB" id="2543948at2759"/>
<proteinExistence type="predicted"/>
<feature type="signal peptide" evidence="1">
    <location>
        <begin position="1"/>
        <end position="23"/>
    </location>
</feature>
<evidence type="ECO:0000313" key="2">
    <source>
        <dbReference type="EMBL" id="SPO26936.1"/>
    </source>
</evidence>
<sequence>MKVLALASWGWPIFVLMASCARAAGNGEGASSSISLPSENELADAMSANLHISPIQQHRPYDGTWPWDLTRPPWTLFREPTVNTRSQYILDSFTLDDGRKFGPLWIGSNKFGPQAYPHDIPFLRDSYQGMDMRPANFERYRQFFRQTDKAVLFRPDPDMMHRIQSLITTPLRRFGWEPQAPGNVLIKQGEFLWPPVKAETDGISLNMPYNRRQHLWRAITWRFKAHNPVYPTIFHLTVPDTGMSQRHIMATTVNSYHFTEMRPVSINSDFWVFFEAVTHPQPPKKALMALIGGMFLPKDALPYLLHDGTLRPAFMQHFHPVV</sequence>
<feature type="chain" id="PRO_5022926649" description="Effector family protein Eff1" evidence="1">
    <location>
        <begin position="24"/>
        <end position="322"/>
    </location>
</feature>
<dbReference type="AlphaFoldDB" id="A0A5C3EBJ2"/>
<protein>
    <recommendedName>
        <fullName evidence="4">Effector family protein Eff1</fullName>
    </recommendedName>
</protein>
<reference evidence="2 3" key="1">
    <citation type="submission" date="2018-03" db="EMBL/GenBank/DDBJ databases">
        <authorList>
            <person name="Guldener U."/>
        </authorList>
    </citation>
    <scope>NUCLEOTIDE SEQUENCE [LARGE SCALE GENOMIC DNA]</scope>
    <source>
        <strain evidence="2 3">NBRC100155</strain>
    </source>
</reference>
<evidence type="ECO:0008006" key="4">
    <source>
        <dbReference type="Google" id="ProtNLM"/>
    </source>
</evidence>
<dbReference type="EMBL" id="OOIN01000016">
    <property type="protein sequence ID" value="SPO26936.1"/>
    <property type="molecule type" value="Genomic_DNA"/>
</dbReference>
<accession>A0A5C3EBJ2</accession>
<evidence type="ECO:0000313" key="3">
    <source>
        <dbReference type="Proteomes" id="UP000324022"/>
    </source>
</evidence>
<name>A0A5C3EBJ2_9BASI</name>
<gene>
    <name evidence="2" type="ORF">UTRI_10404_B</name>
</gene>
<organism evidence="2 3">
    <name type="scientific">Ustilago trichophora</name>
    <dbReference type="NCBI Taxonomy" id="86804"/>
    <lineage>
        <taxon>Eukaryota</taxon>
        <taxon>Fungi</taxon>
        <taxon>Dikarya</taxon>
        <taxon>Basidiomycota</taxon>
        <taxon>Ustilaginomycotina</taxon>
        <taxon>Ustilaginomycetes</taxon>
        <taxon>Ustilaginales</taxon>
        <taxon>Ustilaginaceae</taxon>
        <taxon>Ustilago</taxon>
    </lineage>
</organism>
<keyword evidence="3" id="KW-1185">Reference proteome</keyword>
<dbReference type="PROSITE" id="PS51257">
    <property type="entry name" value="PROKAR_LIPOPROTEIN"/>
    <property type="match status" value="1"/>
</dbReference>